<reference evidence="3 4" key="1">
    <citation type="submission" date="2018-06" db="EMBL/GenBank/DDBJ databases">
        <title>Whole genome sequencing of Candida tropicalis (genome annotated by CSBL at Korea University).</title>
        <authorList>
            <person name="Ahn J."/>
        </authorList>
    </citation>
    <scope>NUCLEOTIDE SEQUENCE [LARGE SCALE GENOMIC DNA]</scope>
    <source>
        <strain evidence="3 4">ATCC 20962</strain>
    </source>
</reference>
<dbReference type="GO" id="GO:0070210">
    <property type="term" value="C:Rpd3L-Expanded complex"/>
    <property type="evidence" value="ECO:0007669"/>
    <property type="project" value="TreeGrafter"/>
</dbReference>
<dbReference type="Proteomes" id="UP000253472">
    <property type="component" value="Unassembled WGS sequence"/>
</dbReference>
<evidence type="ECO:0000256" key="1">
    <source>
        <dbReference type="SAM" id="MobiDB-lite"/>
    </source>
</evidence>
<feature type="domain" description="Histone deacetylase" evidence="2">
    <location>
        <begin position="258"/>
        <end position="543"/>
    </location>
</feature>
<evidence type="ECO:0000313" key="4">
    <source>
        <dbReference type="Proteomes" id="UP000253472"/>
    </source>
</evidence>
<accession>A0A367XRT5</accession>
<dbReference type="InterPro" id="IPR037138">
    <property type="entry name" value="His_deacetylse_dom_sf"/>
</dbReference>
<dbReference type="Gene3D" id="3.40.800.20">
    <property type="entry name" value="Histone deacetylase domain"/>
    <property type="match status" value="1"/>
</dbReference>
<dbReference type="EMBL" id="QLNQ01000029">
    <property type="protein sequence ID" value="RCK56099.1"/>
    <property type="molecule type" value="Genomic_DNA"/>
</dbReference>
<dbReference type="InterPro" id="IPR000286">
    <property type="entry name" value="HDACs"/>
</dbReference>
<dbReference type="OrthoDB" id="73273at2759"/>
<organism evidence="3 4">
    <name type="scientific">Candida viswanathii</name>
    <dbReference type="NCBI Taxonomy" id="5486"/>
    <lineage>
        <taxon>Eukaryota</taxon>
        <taxon>Fungi</taxon>
        <taxon>Dikarya</taxon>
        <taxon>Ascomycota</taxon>
        <taxon>Saccharomycotina</taxon>
        <taxon>Pichiomycetes</taxon>
        <taxon>Debaryomycetaceae</taxon>
        <taxon>Candida/Lodderomyces clade</taxon>
        <taxon>Candida</taxon>
    </lineage>
</organism>
<gene>
    <name evidence="3" type="primary">HDAC8</name>
    <name evidence="3" type="ORF">Cantr_05862</name>
</gene>
<protein>
    <submittedName>
        <fullName evidence="3">Histone deacetylase 8</fullName>
    </submittedName>
</protein>
<proteinExistence type="predicted"/>
<name>A0A367XRT5_9ASCO</name>
<dbReference type="PRINTS" id="PR01270">
    <property type="entry name" value="HDASUPER"/>
</dbReference>
<dbReference type="SUPFAM" id="SSF52768">
    <property type="entry name" value="Arginase/deacetylase"/>
    <property type="match status" value="1"/>
</dbReference>
<dbReference type="InterPro" id="IPR023696">
    <property type="entry name" value="Ureohydrolase_dom_sf"/>
</dbReference>
<dbReference type="Pfam" id="PF00850">
    <property type="entry name" value="Hist_deacetyl"/>
    <property type="match status" value="1"/>
</dbReference>
<dbReference type="AlphaFoldDB" id="A0A367XRT5"/>
<dbReference type="GO" id="GO:0004407">
    <property type="term" value="F:histone deacetylase activity"/>
    <property type="evidence" value="ECO:0007669"/>
    <property type="project" value="TreeGrafter"/>
</dbReference>
<sequence>MTKLKDAESVKNSRQMRLPFAAAKDKSRMDDELKLMAKEKSPVKLKPAENLFSISLPAQEEWHNFSVSDPLLNIESKAYMQQLLPTQAGSAPKYVRVVDSPPKKTSPRKRQSAAPLPLKPKPKLEPMYEESQSYDPNGFEDMEYRKKVKKLDLAPMKDRLVKKIDETKLVQDPMFMNERVSDRELYKRIDAWVYITEMLTQNQLNRVVLLVQEIRRKLEFHHSVMRCQNLAEEDRAFKQSGIDDWYRQQRYKVCDLLPSNKGRQSLIQGLIKAYHLEELCDDVIDVIPCLAKDLASYHSEEFINHLLLQRGDDNDEELSKHDDRFGLVYDCYPFPSMAEYVRLTAGSSILTAKTIIERNKTSTGQVVGINWYGGRHHCHKSRASGFCYVNDIILGINTLRKHLGSVFYLDLDMHHGDGVESGFRFSKKIATCSVHRYDVGVFPGVNTYNVPTRKGLSDGSMRWIIDEIVIPLIERFGPKSIVIQAGCDGLATDEHKEWNMSIKGYADAISRILEKFDTIPTMILGGGGYNHTETAKCWTYITGKVLQAPDIDSWGEIPEHDKLDAYESDGFQFWTECNLAPGKMKDENTEEYLNEIKSYLLSL</sequence>
<keyword evidence="4" id="KW-1185">Reference proteome</keyword>
<dbReference type="STRING" id="5486.A0A367XRT5"/>
<dbReference type="PANTHER" id="PTHR10625">
    <property type="entry name" value="HISTONE DEACETYLASE HDAC1-RELATED"/>
    <property type="match status" value="1"/>
</dbReference>
<evidence type="ECO:0000313" key="3">
    <source>
        <dbReference type="EMBL" id="RCK56099.1"/>
    </source>
</evidence>
<dbReference type="InterPro" id="IPR023801">
    <property type="entry name" value="His_deacetylse_dom"/>
</dbReference>
<evidence type="ECO:0000259" key="2">
    <source>
        <dbReference type="Pfam" id="PF00850"/>
    </source>
</evidence>
<dbReference type="CDD" id="cd11680">
    <property type="entry name" value="HDAC_Hos1"/>
    <property type="match status" value="1"/>
</dbReference>
<comment type="caution">
    <text evidence="3">The sequence shown here is derived from an EMBL/GenBank/DDBJ whole genome shotgun (WGS) entry which is preliminary data.</text>
</comment>
<dbReference type="PANTHER" id="PTHR10625:SF10">
    <property type="entry name" value="HISTONE DEACETYLASE HDAC1"/>
    <property type="match status" value="1"/>
</dbReference>
<dbReference type="GO" id="GO:0031507">
    <property type="term" value="P:heterochromatin formation"/>
    <property type="evidence" value="ECO:0007669"/>
    <property type="project" value="TreeGrafter"/>
</dbReference>
<feature type="region of interest" description="Disordered" evidence="1">
    <location>
        <begin position="94"/>
        <end position="136"/>
    </location>
</feature>